<dbReference type="PANTHER" id="PTHR47799:SF1">
    <property type="entry name" value="OMEGA-AMIDASE YAFV"/>
    <property type="match status" value="1"/>
</dbReference>
<protein>
    <recommendedName>
        <fullName evidence="5">Omega-amidase YafV</fullName>
        <ecNumber evidence="3">3.5.1.3</ecNumber>
    </recommendedName>
</protein>
<comment type="similarity">
    <text evidence="1">Belongs to the carbon-nitrogen hydrolase superfamily. NIT1/NIT2 family.</text>
</comment>
<name>A0A1I5JEA8_9BACT</name>
<dbReference type="InterPro" id="IPR036526">
    <property type="entry name" value="C-N_Hydrolase_sf"/>
</dbReference>
<dbReference type="RefSeq" id="WP_091655431.1">
    <property type="nucleotide sequence ID" value="NZ_FOVW01000012.1"/>
</dbReference>
<sequence>MSHSSSLKIALIQTDLYWKDKTANLSMLEEKIWGIKEKLDLIILPEMFPTGFSMDAPELAEPMNLTICKWMKQISAQTKAVVTGSAIIQENGNYYNRLIWVTPDGSVKHYDKRHLFRMADEHDHYAAGKSQPIFEWKGWKICPQVCYDLRFPVWSRNYRLYDQMAYDLIFYVASWPAPRASAWDQLLPARAIENLAYSVGVNRVGTDGNQVPYVGHSAVFDFKGKELIHLGEKERVEVIELEKTELENYRSKFPAWMDADDFTIDRRVQE</sequence>
<evidence type="ECO:0000256" key="3">
    <source>
        <dbReference type="ARBA" id="ARBA00039118"/>
    </source>
</evidence>
<dbReference type="Gene3D" id="3.60.110.10">
    <property type="entry name" value="Carbon-nitrogen hydrolase"/>
    <property type="match status" value="1"/>
</dbReference>
<dbReference type="AlphaFoldDB" id="A0A1I5JEA8"/>
<evidence type="ECO:0000259" key="6">
    <source>
        <dbReference type="PROSITE" id="PS50263"/>
    </source>
</evidence>
<dbReference type="Pfam" id="PF00795">
    <property type="entry name" value="CN_hydrolase"/>
    <property type="match status" value="1"/>
</dbReference>
<dbReference type="NCBIfam" id="NF007757">
    <property type="entry name" value="PRK10438.1"/>
    <property type="match status" value="1"/>
</dbReference>
<dbReference type="STRING" id="226506.SAMN04488519_11256"/>
<dbReference type="InterPro" id="IPR003010">
    <property type="entry name" value="C-N_Hydrolase"/>
</dbReference>
<evidence type="ECO:0000313" key="8">
    <source>
        <dbReference type="Proteomes" id="UP000199564"/>
    </source>
</evidence>
<evidence type="ECO:0000256" key="2">
    <source>
        <dbReference type="ARBA" id="ARBA00022801"/>
    </source>
</evidence>
<dbReference type="GO" id="GO:0050152">
    <property type="term" value="F:omega-amidase activity"/>
    <property type="evidence" value="ECO:0007669"/>
    <property type="project" value="UniProtKB-EC"/>
</dbReference>
<feature type="domain" description="CN hydrolase" evidence="6">
    <location>
        <begin position="7"/>
        <end position="248"/>
    </location>
</feature>
<dbReference type="EC" id="3.5.1.3" evidence="3"/>
<organism evidence="7 8">
    <name type="scientific">Algoriphagus ornithinivorans</name>
    <dbReference type="NCBI Taxonomy" id="226506"/>
    <lineage>
        <taxon>Bacteria</taxon>
        <taxon>Pseudomonadati</taxon>
        <taxon>Bacteroidota</taxon>
        <taxon>Cytophagia</taxon>
        <taxon>Cytophagales</taxon>
        <taxon>Cyclobacteriaceae</taxon>
        <taxon>Algoriphagus</taxon>
    </lineage>
</organism>
<dbReference type="SUPFAM" id="SSF56317">
    <property type="entry name" value="Carbon-nitrogen hydrolase"/>
    <property type="match status" value="1"/>
</dbReference>
<dbReference type="EMBL" id="FOVW01000012">
    <property type="protein sequence ID" value="SFO71168.1"/>
    <property type="molecule type" value="Genomic_DNA"/>
</dbReference>
<evidence type="ECO:0000256" key="5">
    <source>
        <dbReference type="ARBA" id="ARBA00072139"/>
    </source>
</evidence>
<keyword evidence="8" id="KW-1185">Reference proteome</keyword>
<dbReference type="Proteomes" id="UP000199564">
    <property type="component" value="Unassembled WGS sequence"/>
</dbReference>
<proteinExistence type="inferred from homology"/>
<dbReference type="CDD" id="cd07575">
    <property type="entry name" value="Xc-1258_like"/>
    <property type="match status" value="1"/>
</dbReference>
<reference evidence="8" key="1">
    <citation type="submission" date="2016-10" db="EMBL/GenBank/DDBJ databases">
        <authorList>
            <person name="Varghese N."/>
            <person name="Submissions S."/>
        </authorList>
    </citation>
    <scope>NUCLEOTIDE SEQUENCE [LARGE SCALE GENOMIC DNA]</scope>
    <source>
        <strain evidence="8">DSM 15282</strain>
    </source>
</reference>
<accession>A0A1I5JEA8</accession>
<gene>
    <name evidence="7" type="ORF">SAMN04488519_11256</name>
</gene>
<dbReference type="FunFam" id="3.60.110.10:FF:000004">
    <property type="entry name" value="Carbon-nitrogen hydrolase"/>
    <property type="match status" value="1"/>
</dbReference>
<dbReference type="PANTHER" id="PTHR47799">
    <property type="entry name" value="OMEGA-AMIDASE YAFV"/>
    <property type="match status" value="1"/>
</dbReference>
<evidence type="ECO:0000313" key="7">
    <source>
        <dbReference type="EMBL" id="SFO71168.1"/>
    </source>
</evidence>
<keyword evidence="2 7" id="KW-0378">Hydrolase</keyword>
<evidence type="ECO:0000256" key="4">
    <source>
        <dbReference type="ARBA" id="ARBA00052904"/>
    </source>
</evidence>
<dbReference type="GO" id="GO:0106008">
    <property type="term" value="F:2-oxoglutaramate amidase activity"/>
    <property type="evidence" value="ECO:0007669"/>
    <property type="project" value="TreeGrafter"/>
</dbReference>
<evidence type="ECO:0000256" key="1">
    <source>
        <dbReference type="ARBA" id="ARBA00010613"/>
    </source>
</evidence>
<dbReference type="InterPro" id="IPR052737">
    <property type="entry name" value="Omega-amidase_YafV"/>
</dbReference>
<dbReference type="PROSITE" id="PS50263">
    <property type="entry name" value="CN_HYDROLASE"/>
    <property type="match status" value="1"/>
</dbReference>
<comment type="catalytic activity">
    <reaction evidence="4">
        <text>a monoamide of a dicarboxylate + H2O = a dicarboxylate + NH4(+)</text>
        <dbReference type="Rhea" id="RHEA:11716"/>
        <dbReference type="ChEBI" id="CHEBI:15377"/>
        <dbReference type="ChEBI" id="CHEBI:28938"/>
        <dbReference type="ChEBI" id="CHEBI:28965"/>
        <dbReference type="ChEBI" id="CHEBI:77450"/>
        <dbReference type="EC" id="3.5.1.3"/>
    </reaction>
</comment>